<dbReference type="SUPFAM" id="SSF56300">
    <property type="entry name" value="Metallo-dependent phosphatases"/>
    <property type="match status" value="1"/>
</dbReference>
<sequence>MNTYLVSDIHGQYQALRTALNRVSFSPQNQDRLYVIGDMVDRGPESKEVLEYLFQLQSRHPSQIFLLKGNHEQMFQDWLNSAIDPDLYLRLNGGDATVRSFLGRQALRRAFLGQVPSPEAQDAARQEIVSRHPYLLPALEALPLTMELPASASPSGNPALLVHAGIVPGVPLAEQRPFDLLWIREPFYDHYQGETTIFFGHTPVTRLPQYAGQGPWQRGNLIGIDGGAASSQGGILLVNVPSLQFTYVPIRDIRSAPRIRVN</sequence>
<dbReference type="PANTHER" id="PTHR42850:SF4">
    <property type="entry name" value="ZINC-DEPENDENT ENDOPOLYPHOSPHATASE"/>
    <property type="match status" value="1"/>
</dbReference>
<evidence type="ECO:0000313" key="3">
    <source>
        <dbReference type="Proteomes" id="UP001056500"/>
    </source>
</evidence>
<feature type="domain" description="Serine/threonine specific protein phosphatases" evidence="1">
    <location>
        <begin position="67"/>
        <end position="72"/>
    </location>
</feature>
<dbReference type="InterPro" id="IPR004843">
    <property type="entry name" value="Calcineurin-like_PHP"/>
</dbReference>
<dbReference type="RefSeq" id="WP_251871026.1">
    <property type="nucleotide sequence ID" value="NZ_CP098755.1"/>
</dbReference>
<proteinExistence type="predicted"/>
<gene>
    <name evidence="2" type="ORF">NDK47_17470</name>
</gene>
<dbReference type="InterPro" id="IPR006186">
    <property type="entry name" value="Ser/Thr-sp_prot-phosphatase"/>
</dbReference>
<dbReference type="Pfam" id="PF00149">
    <property type="entry name" value="Metallophos"/>
    <property type="match status" value="1"/>
</dbReference>
<organism evidence="2 3">
    <name type="scientific">Brevibacillus ruminantium</name>
    <dbReference type="NCBI Taxonomy" id="2950604"/>
    <lineage>
        <taxon>Bacteria</taxon>
        <taxon>Bacillati</taxon>
        <taxon>Bacillota</taxon>
        <taxon>Bacilli</taxon>
        <taxon>Bacillales</taxon>
        <taxon>Paenibacillaceae</taxon>
        <taxon>Brevibacillus</taxon>
    </lineage>
</organism>
<dbReference type="InterPro" id="IPR050126">
    <property type="entry name" value="Ap4A_hydrolase"/>
</dbReference>
<evidence type="ECO:0000313" key="2">
    <source>
        <dbReference type="EMBL" id="USG63939.1"/>
    </source>
</evidence>
<dbReference type="CDD" id="cd00144">
    <property type="entry name" value="MPP_PPP_family"/>
    <property type="match status" value="1"/>
</dbReference>
<accession>A0ABY4WAI3</accession>
<dbReference type="Proteomes" id="UP001056500">
    <property type="component" value="Chromosome"/>
</dbReference>
<dbReference type="PROSITE" id="PS00125">
    <property type="entry name" value="SER_THR_PHOSPHATASE"/>
    <property type="match status" value="1"/>
</dbReference>
<dbReference type="EMBL" id="CP098755">
    <property type="protein sequence ID" value="USG63939.1"/>
    <property type="molecule type" value="Genomic_DNA"/>
</dbReference>
<name>A0ABY4WAI3_9BACL</name>
<dbReference type="Gene3D" id="3.60.21.10">
    <property type="match status" value="1"/>
</dbReference>
<evidence type="ECO:0000259" key="1">
    <source>
        <dbReference type="PROSITE" id="PS00125"/>
    </source>
</evidence>
<protein>
    <submittedName>
        <fullName evidence="2">Serine/threonine protein phosphatase</fullName>
    </submittedName>
</protein>
<reference evidence="2" key="1">
    <citation type="submission" date="2022-06" db="EMBL/GenBank/DDBJ databases">
        <title>Genome sequencing of Brevibacillus sp. BB3-R1.</title>
        <authorList>
            <person name="Heo J."/>
            <person name="Lee D."/>
            <person name="Won M."/>
            <person name="Han B.-H."/>
            <person name="Hong S.-B."/>
            <person name="Kwon S.-W."/>
        </authorList>
    </citation>
    <scope>NUCLEOTIDE SEQUENCE</scope>
    <source>
        <strain evidence="2">BB3-R1</strain>
    </source>
</reference>
<dbReference type="InterPro" id="IPR029052">
    <property type="entry name" value="Metallo-depent_PP-like"/>
</dbReference>
<keyword evidence="3" id="KW-1185">Reference proteome</keyword>
<dbReference type="PANTHER" id="PTHR42850">
    <property type="entry name" value="METALLOPHOSPHOESTERASE"/>
    <property type="match status" value="1"/>
</dbReference>